<reference evidence="4" key="1">
    <citation type="journal article" date="2013" name="Genome Announc.">
        <title>Draft genome sequence of the grapevine dieback fungus Eutypa lata UCR-EL1.</title>
        <authorList>
            <person name="Blanco-Ulate B."/>
            <person name="Rolshausen P.E."/>
            <person name="Cantu D."/>
        </authorList>
    </citation>
    <scope>NUCLEOTIDE SEQUENCE [LARGE SCALE GENOMIC DNA]</scope>
    <source>
        <strain evidence="4">UCR-EL1</strain>
    </source>
</reference>
<organism evidence="3 4">
    <name type="scientific">Eutypa lata (strain UCR-EL1)</name>
    <name type="common">Grapevine dieback disease fungus</name>
    <name type="synonym">Eutypa armeniacae</name>
    <dbReference type="NCBI Taxonomy" id="1287681"/>
    <lineage>
        <taxon>Eukaryota</taxon>
        <taxon>Fungi</taxon>
        <taxon>Dikarya</taxon>
        <taxon>Ascomycota</taxon>
        <taxon>Pezizomycotina</taxon>
        <taxon>Sordariomycetes</taxon>
        <taxon>Xylariomycetidae</taxon>
        <taxon>Xylariales</taxon>
        <taxon>Diatrypaceae</taxon>
        <taxon>Eutypa</taxon>
    </lineage>
</organism>
<evidence type="ECO:0000256" key="1">
    <source>
        <dbReference type="SAM" id="SignalP"/>
    </source>
</evidence>
<dbReference type="AlphaFoldDB" id="M7SQ26"/>
<dbReference type="GO" id="GO:0005576">
    <property type="term" value="C:extracellular region"/>
    <property type="evidence" value="ECO:0007669"/>
    <property type="project" value="InterPro"/>
</dbReference>
<dbReference type="Gene3D" id="3.30.430.10">
    <property type="entry name" value="Killer Toxin P4, subunit A"/>
    <property type="match status" value="1"/>
</dbReference>
<keyword evidence="4" id="KW-1185">Reference proteome</keyword>
<accession>M7SQ26</accession>
<dbReference type="OrthoDB" id="4177994at2759"/>
<protein>
    <submittedName>
        <fullName evidence="3">Putative killer kp4 protein</fullName>
    </submittedName>
</protein>
<dbReference type="SUPFAM" id="SSF55221">
    <property type="entry name" value="Yeast killer toxins"/>
    <property type="match status" value="1"/>
</dbReference>
<dbReference type="EMBL" id="KB706670">
    <property type="protein sequence ID" value="EMR66332.1"/>
    <property type="molecule type" value="Genomic_DNA"/>
</dbReference>
<dbReference type="HOGENOM" id="CLU_123452_0_0_1"/>
<keyword evidence="1" id="KW-0732">Signal</keyword>
<evidence type="ECO:0000313" key="3">
    <source>
        <dbReference type="EMBL" id="EMR66332.1"/>
    </source>
</evidence>
<evidence type="ECO:0000313" key="4">
    <source>
        <dbReference type="Proteomes" id="UP000012174"/>
    </source>
</evidence>
<gene>
    <name evidence="3" type="ORF">UCREL1_6681</name>
</gene>
<feature type="chain" id="PRO_5004085142" evidence="1">
    <location>
        <begin position="20"/>
        <end position="129"/>
    </location>
</feature>
<sequence length="129" mass="13005">MQPITLLAAALSLATGTYSLGINCQGNSNCGGTLCSLTDILASVKALPQNNLYNPGDHIACCGDSALASGICAFVQGDFHDGQISASTAAGLLQDLVNHGCGKCGSVPIGPNNDPNADGILTVNWVSEK</sequence>
<dbReference type="OMA" id="GNICAFT"/>
<evidence type="ECO:0000259" key="2">
    <source>
        <dbReference type="Pfam" id="PF09044"/>
    </source>
</evidence>
<dbReference type="InterPro" id="IPR015131">
    <property type="entry name" value="Killer_tox_Kp4"/>
</dbReference>
<feature type="signal peptide" evidence="1">
    <location>
        <begin position="1"/>
        <end position="19"/>
    </location>
</feature>
<feature type="domain" description="Killer toxin Kp4" evidence="2">
    <location>
        <begin position="7"/>
        <end position="127"/>
    </location>
</feature>
<dbReference type="InterPro" id="IPR011329">
    <property type="entry name" value="Killer_tox_Kp4/SMK"/>
</dbReference>
<proteinExistence type="predicted"/>
<dbReference type="eggNOG" id="ENOG502SVWA">
    <property type="taxonomic scope" value="Eukaryota"/>
</dbReference>
<dbReference type="KEGG" id="ela:UCREL1_6681"/>
<name>M7SQ26_EUTLA</name>
<dbReference type="Proteomes" id="UP000012174">
    <property type="component" value="Unassembled WGS sequence"/>
</dbReference>
<dbReference type="Pfam" id="PF09044">
    <property type="entry name" value="Kp4"/>
    <property type="match status" value="1"/>
</dbReference>